<dbReference type="EMBL" id="LK034255">
    <property type="protein sequence ID" value="CDY63170.1"/>
    <property type="molecule type" value="Genomic_DNA"/>
</dbReference>
<gene>
    <name evidence="3" type="primary">BnaC02g47810D</name>
    <name evidence="2" type="ORF">DARMORV10_C02P50460.1</name>
    <name evidence="3" type="ORF">GSBRNA2T00037989001</name>
</gene>
<name>A0A078JB38_BRANA</name>
<dbReference type="PaxDb" id="3708-A0A078JB38"/>
<accession>A0A078JB38</accession>
<dbReference type="AlphaFoldDB" id="A0A078JB38"/>
<reference evidence="3 4" key="1">
    <citation type="journal article" date="2014" name="Science">
        <title>Plant genetics. Early allopolyploid evolution in the post-Neolithic Brassica napus oilseed genome.</title>
        <authorList>
            <person name="Chalhoub B."/>
            <person name="Denoeud F."/>
            <person name="Liu S."/>
            <person name="Parkin I.A."/>
            <person name="Tang H."/>
            <person name="Wang X."/>
            <person name="Chiquet J."/>
            <person name="Belcram H."/>
            <person name="Tong C."/>
            <person name="Samans B."/>
            <person name="Correa M."/>
            <person name="Da Silva C."/>
            <person name="Just J."/>
            <person name="Falentin C."/>
            <person name="Koh C.S."/>
            <person name="Le Clainche I."/>
            <person name="Bernard M."/>
            <person name="Bento P."/>
            <person name="Noel B."/>
            <person name="Labadie K."/>
            <person name="Alberti A."/>
            <person name="Charles M."/>
            <person name="Arnaud D."/>
            <person name="Guo H."/>
            <person name="Daviaud C."/>
            <person name="Alamery S."/>
            <person name="Jabbari K."/>
            <person name="Zhao M."/>
            <person name="Edger P.P."/>
            <person name="Chelaifa H."/>
            <person name="Tack D."/>
            <person name="Lassalle G."/>
            <person name="Mestiri I."/>
            <person name="Schnel N."/>
            <person name="Le Paslier M.C."/>
            <person name="Fan G."/>
            <person name="Renault V."/>
            <person name="Bayer P.E."/>
            <person name="Golicz A.A."/>
            <person name="Manoli S."/>
            <person name="Lee T.H."/>
            <person name="Thi V.H."/>
            <person name="Chalabi S."/>
            <person name="Hu Q."/>
            <person name="Fan C."/>
            <person name="Tollenaere R."/>
            <person name="Lu Y."/>
            <person name="Battail C."/>
            <person name="Shen J."/>
            <person name="Sidebottom C.H."/>
            <person name="Wang X."/>
            <person name="Canaguier A."/>
            <person name="Chauveau A."/>
            <person name="Berard A."/>
            <person name="Deniot G."/>
            <person name="Guan M."/>
            <person name="Liu Z."/>
            <person name="Sun F."/>
            <person name="Lim Y.P."/>
            <person name="Lyons E."/>
            <person name="Town C.D."/>
            <person name="Bancroft I."/>
            <person name="Wang X."/>
            <person name="Meng J."/>
            <person name="Ma J."/>
            <person name="Pires J.C."/>
            <person name="King G.J."/>
            <person name="Brunel D."/>
            <person name="Delourme R."/>
            <person name="Renard M."/>
            <person name="Aury J.M."/>
            <person name="Adams K.L."/>
            <person name="Batley J."/>
            <person name="Snowdon R.J."/>
            <person name="Tost J."/>
            <person name="Edwards D."/>
            <person name="Zhou Y."/>
            <person name="Hua W."/>
            <person name="Sharpe A.G."/>
            <person name="Paterson A.H."/>
            <person name="Guan C."/>
            <person name="Wincker P."/>
        </authorList>
    </citation>
    <scope>NUCLEOTIDE SEQUENCE [LARGE SCALE GENOMIC DNA]</scope>
    <source>
        <strain evidence="4">cv. Darmor-bzh</strain>
    </source>
</reference>
<dbReference type="PANTHER" id="PTHR32278:SF57">
    <property type="entry name" value="F-BOX PROTEIN PP2-B2-RELATED"/>
    <property type="match status" value="1"/>
</dbReference>
<dbReference type="InterPro" id="IPR036047">
    <property type="entry name" value="F-box-like_dom_sf"/>
</dbReference>
<sequence>MGQKNSVEYRVEGRGDIVTGPSPFDDLPVECISNIISFTSPRDACVVSSVLKTFGSAVQSDSVWEKFLPLWYASMIPQPRAFSTKELYFALCDHFLIEDGKKSFWLDKSSGKNPQHWQWISNPESRFEKVAELLSVWWFEIRGKMNTRLLSLGTRYSAYIVFKTVNKFGLVGQEIPKQLIYFDGKVRGEMRDVMKPKKREDGWMEAELGEFFNEKGCYEVELSVIEIKSPYWKCGLIIQGIECRPTRSR</sequence>
<evidence type="ECO:0000313" key="4">
    <source>
        <dbReference type="Proteomes" id="UP000028999"/>
    </source>
</evidence>
<evidence type="ECO:0000259" key="1">
    <source>
        <dbReference type="PROSITE" id="PS50181"/>
    </source>
</evidence>
<dbReference type="PROSITE" id="PS50181">
    <property type="entry name" value="FBOX"/>
    <property type="match status" value="1"/>
</dbReference>
<keyword evidence="4" id="KW-1185">Reference proteome</keyword>
<reference evidence="3" key="2">
    <citation type="submission" date="2014-06" db="EMBL/GenBank/DDBJ databases">
        <authorList>
            <person name="Genoscope - CEA"/>
        </authorList>
    </citation>
    <scope>NUCLEOTIDE SEQUENCE</scope>
</reference>
<dbReference type="STRING" id="3708.A0A078JB38"/>
<dbReference type="Gramene" id="CDY63170">
    <property type="protein sequence ID" value="CDY63170"/>
    <property type="gene ID" value="GSBRNA2T00037989001"/>
</dbReference>
<dbReference type="OMA" id="WINTIML"/>
<dbReference type="EMBL" id="HG994366">
    <property type="protein sequence ID" value="CAF1919838.1"/>
    <property type="molecule type" value="Genomic_DNA"/>
</dbReference>
<protein>
    <submittedName>
        <fullName evidence="2">(rape) hypothetical protein</fullName>
    </submittedName>
    <submittedName>
        <fullName evidence="3">BnaC02g47810D protein</fullName>
    </submittedName>
</protein>
<dbReference type="InterPro" id="IPR025886">
    <property type="entry name" value="PP2-like"/>
</dbReference>
<dbReference type="Pfam" id="PF14299">
    <property type="entry name" value="PP2"/>
    <property type="match status" value="1"/>
</dbReference>
<dbReference type="Proteomes" id="UP001295469">
    <property type="component" value="Chromosome C02"/>
</dbReference>
<dbReference type="Proteomes" id="UP000028999">
    <property type="component" value="Unassembled WGS sequence"/>
</dbReference>
<dbReference type="CDD" id="cd22162">
    <property type="entry name" value="F-box_AtSKIP3-like"/>
    <property type="match status" value="1"/>
</dbReference>
<evidence type="ECO:0000313" key="3">
    <source>
        <dbReference type="EMBL" id="CDY63170.1"/>
    </source>
</evidence>
<proteinExistence type="predicted"/>
<reference evidence="2" key="3">
    <citation type="submission" date="2021-01" db="EMBL/GenBank/DDBJ databases">
        <authorList>
            <consortium name="Genoscope - CEA"/>
            <person name="William W."/>
        </authorList>
    </citation>
    <scope>NUCLEOTIDE SEQUENCE</scope>
</reference>
<organism evidence="3 4">
    <name type="scientific">Brassica napus</name>
    <name type="common">Rape</name>
    <dbReference type="NCBI Taxonomy" id="3708"/>
    <lineage>
        <taxon>Eukaryota</taxon>
        <taxon>Viridiplantae</taxon>
        <taxon>Streptophyta</taxon>
        <taxon>Embryophyta</taxon>
        <taxon>Tracheophyta</taxon>
        <taxon>Spermatophyta</taxon>
        <taxon>Magnoliopsida</taxon>
        <taxon>eudicotyledons</taxon>
        <taxon>Gunneridae</taxon>
        <taxon>Pentapetalae</taxon>
        <taxon>rosids</taxon>
        <taxon>malvids</taxon>
        <taxon>Brassicales</taxon>
        <taxon>Brassicaceae</taxon>
        <taxon>Brassiceae</taxon>
        <taxon>Brassica</taxon>
    </lineage>
</organism>
<feature type="domain" description="F-box" evidence="1">
    <location>
        <begin position="21"/>
        <end position="67"/>
    </location>
</feature>
<dbReference type="SUPFAM" id="SSF81383">
    <property type="entry name" value="F-box domain"/>
    <property type="match status" value="1"/>
</dbReference>
<dbReference type="PANTHER" id="PTHR32278">
    <property type="entry name" value="F-BOX DOMAIN-CONTAINING PROTEIN"/>
    <property type="match status" value="1"/>
</dbReference>
<dbReference type="Pfam" id="PF00646">
    <property type="entry name" value="F-box"/>
    <property type="match status" value="1"/>
</dbReference>
<dbReference type="FunFam" id="1.20.1280.50:FF:000112">
    <property type="entry name" value="F-box protein PP2-B1"/>
    <property type="match status" value="1"/>
</dbReference>
<evidence type="ECO:0000313" key="2">
    <source>
        <dbReference type="EMBL" id="CAF1919838.1"/>
    </source>
</evidence>
<dbReference type="Gene3D" id="1.20.1280.50">
    <property type="match status" value="1"/>
</dbReference>
<dbReference type="InterPro" id="IPR001810">
    <property type="entry name" value="F-box_dom"/>
</dbReference>